<accession>A0A0D2NVK2</accession>
<keyword evidence="3" id="KW-1185">Reference proteome</keyword>
<evidence type="ECO:0000313" key="3">
    <source>
        <dbReference type="Proteomes" id="UP000054270"/>
    </source>
</evidence>
<proteinExistence type="predicted"/>
<dbReference type="EMBL" id="KN817566">
    <property type="protein sequence ID" value="KJA20551.1"/>
    <property type="molecule type" value="Genomic_DNA"/>
</dbReference>
<gene>
    <name evidence="2" type="ORF">HYPSUDRAFT_56002</name>
</gene>
<evidence type="ECO:0000256" key="1">
    <source>
        <dbReference type="SAM" id="MobiDB-lite"/>
    </source>
</evidence>
<feature type="region of interest" description="Disordered" evidence="1">
    <location>
        <begin position="48"/>
        <end position="80"/>
    </location>
</feature>
<feature type="region of interest" description="Disordered" evidence="1">
    <location>
        <begin position="163"/>
        <end position="186"/>
    </location>
</feature>
<dbReference type="Proteomes" id="UP000054270">
    <property type="component" value="Unassembled WGS sequence"/>
</dbReference>
<reference evidence="3" key="1">
    <citation type="submission" date="2014-04" db="EMBL/GenBank/DDBJ databases">
        <title>Evolutionary Origins and Diversification of the Mycorrhizal Mutualists.</title>
        <authorList>
            <consortium name="DOE Joint Genome Institute"/>
            <consortium name="Mycorrhizal Genomics Consortium"/>
            <person name="Kohler A."/>
            <person name="Kuo A."/>
            <person name="Nagy L.G."/>
            <person name="Floudas D."/>
            <person name="Copeland A."/>
            <person name="Barry K.W."/>
            <person name="Cichocki N."/>
            <person name="Veneault-Fourrey C."/>
            <person name="LaButti K."/>
            <person name="Lindquist E.A."/>
            <person name="Lipzen A."/>
            <person name="Lundell T."/>
            <person name="Morin E."/>
            <person name="Murat C."/>
            <person name="Riley R."/>
            <person name="Ohm R."/>
            <person name="Sun H."/>
            <person name="Tunlid A."/>
            <person name="Henrissat B."/>
            <person name="Grigoriev I.V."/>
            <person name="Hibbett D.S."/>
            <person name="Martin F."/>
        </authorList>
    </citation>
    <scope>NUCLEOTIDE SEQUENCE [LARGE SCALE GENOMIC DNA]</scope>
    <source>
        <strain evidence="3">FD-334 SS-4</strain>
    </source>
</reference>
<feature type="compositionally biased region" description="Low complexity" evidence="1">
    <location>
        <begin position="8"/>
        <end position="21"/>
    </location>
</feature>
<sequence length="331" mass="33802">MDSVSVPETTTKATAGAGETTQPGNVEVEPDVIDSKLAESVNVALRGDLSDTAAATESTESPVPPLASTPAPAIDLDSPSDSISTIPLSPTASDNIMSSTTLMTCAIQRPITPRNAHPGSIGMPTSAMSIPPTKISATVLSELTLHSPSSQIVGTPFATSTSPTRFEYPFPDTPSPQTDSTSGSLVASPNPMLLSSRPTVLAGSSHTLVGSLAGPLPPSLSHSPSPPPAMALSTFPLPGSEPLSLIHPQAAARSVSLPHAGVTAVLPVAMQSLSADGYTSKLRAQANAEVPIPPSLSKKRLGWGLDLLMRRGADNLNASARRQTSPPPAPE</sequence>
<dbReference type="AlphaFoldDB" id="A0A0D2NVK2"/>
<feature type="compositionally biased region" description="Polar residues" evidence="1">
    <location>
        <begin position="175"/>
        <end position="186"/>
    </location>
</feature>
<name>A0A0D2NVK2_HYPSF</name>
<dbReference type="OMA" id="TASDNIM"/>
<dbReference type="OrthoDB" id="3003645at2759"/>
<protein>
    <submittedName>
        <fullName evidence="2">Uncharacterized protein</fullName>
    </submittedName>
</protein>
<evidence type="ECO:0000313" key="2">
    <source>
        <dbReference type="EMBL" id="KJA20551.1"/>
    </source>
</evidence>
<feature type="region of interest" description="Disordered" evidence="1">
    <location>
        <begin position="1"/>
        <end position="26"/>
    </location>
</feature>
<organism evidence="2 3">
    <name type="scientific">Hypholoma sublateritium (strain FD-334 SS-4)</name>
    <dbReference type="NCBI Taxonomy" id="945553"/>
    <lineage>
        <taxon>Eukaryota</taxon>
        <taxon>Fungi</taxon>
        <taxon>Dikarya</taxon>
        <taxon>Basidiomycota</taxon>
        <taxon>Agaricomycotina</taxon>
        <taxon>Agaricomycetes</taxon>
        <taxon>Agaricomycetidae</taxon>
        <taxon>Agaricales</taxon>
        <taxon>Agaricineae</taxon>
        <taxon>Strophariaceae</taxon>
        <taxon>Hypholoma</taxon>
    </lineage>
</organism>